<protein>
    <submittedName>
        <fullName evidence="1">Uncharacterized protein</fullName>
    </submittedName>
</protein>
<dbReference type="AlphaFoldDB" id="A0A382YH25"/>
<proteinExistence type="predicted"/>
<name>A0A382YH25_9ZZZZ</name>
<gene>
    <name evidence="1" type="ORF">METZ01_LOCUS435234</name>
</gene>
<accession>A0A382YH25</accession>
<dbReference type="EMBL" id="UINC01175654">
    <property type="protein sequence ID" value="SVD82380.1"/>
    <property type="molecule type" value="Genomic_DNA"/>
</dbReference>
<reference evidence="1" key="1">
    <citation type="submission" date="2018-05" db="EMBL/GenBank/DDBJ databases">
        <authorList>
            <person name="Lanie J.A."/>
            <person name="Ng W.-L."/>
            <person name="Kazmierczak K.M."/>
            <person name="Andrzejewski T.M."/>
            <person name="Davidsen T.M."/>
            <person name="Wayne K.J."/>
            <person name="Tettelin H."/>
            <person name="Glass J.I."/>
            <person name="Rusch D."/>
            <person name="Podicherti R."/>
            <person name="Tsui H.-C.T."/>
            <person name="Winkler M.E."/>
        </authorList>
    </citation>
    <scope>NUCLEOTIDE SEQUENCE</scope>
</reference>
<feature type="non-terminal residue" evidence="1">
    <location>
        <position position="205"/>
    </location>
</feature>
<sequence>MIILIATLSRVGFTENESIIIMENLNPLNRETVDKIIIKDTVNQTTITKGDLEWKVGNYPVVFDGFEEMWEVVSKFDTARLISSNESNHPLMGVSDSNSTSVEFYNNNTLVETFLIGDKVYAAMPNEQNVYTPWTSMSRMCYIRKPNTNEVYGVFCQYPDRFNPKPEMWAEPTILKIPVDEIESIIYRYPEKEFQIKILPNNQWI</sequence>
<organism evidence="1">
    <name type="scientific">marine metagenome</name>
    <dbReference type="NCBI Taxonomy" id="408172"/>
    <lineage>
        <taxon>unclassified sequences</taxon>
        <taxon>metagenomes</taxon>
        <taxon>ecological metagenomes</taxon>
    </lineage>
</organism>
<evidence type="ECO:0000313" key="1">
    <source>
        <dbReference type="EMBL" id="SVD82380.1"/>
    </source>
</evidence>